<dbReference type="Gene3D" id="3.30.160.390">
    <property type="entry name" value="Integrase, DNA-binding domain"/>
    <property type="match status" value="1"/>
</dbReference>
<dbReference type="InterPro" id="IPR002104">
    <property type="entry name" value="Integrase_catalytic"/>
</dbReference>
<dbReference type="GO" id="GO:0015074">
    <property type="term" value="P:DNA integration"/>
    <property type="evidence" value="ECO:0007669"/>
    <property type="project" value="UniProtKB-KW"/>
</dbReference>
<dbReference type="InterPro" id="IPR050808">
    <property type="entry name" value="Phage_Integrase"/>
</dbReference>
<dbReference type="EMBL" id="WBVY01000004">
    <property type="protein sequence ID" value="KAB2656299.1"/>
    <property type="molecule type" value="Genomic_DNA"/>
</dbReference>
<dbReference type="InterPro" id="IPR010998">
    <property type="entry name" value="Integrase_recombinase_N"/>
</dbReference>
<dbReference type="GO" id="GO:0006310">
    <property type="term" value="P:DNA recombination"/>
    <property type="evidence" value="ECO:0007669"/>
    <property type="project" value="UniProtKB-KW"/>
</dbReference>
<comment type="caution">
    <text evidence="6">The sequence shown here is derived from an EMBL/GenBank/DDBJ whole genome shotgun (WGS) entry which is preliminary data.</text>
</comment>
<evidence type="ECO:0000259" key="5">
    <source>
        <dbReference type="PROSITE" id="PS51898"/>
    </source>
</evidence>
<feature type="domain" description="Tyr recombinase" evidence="5">
    <location>
        <begin position="225"/>
        <end position="402"/>
    </location>
</feature>
<accession>A0A7V7VT55</accession>
<dbReference type="Pfam" id="PF13356">
    <property type="entry name" value="Arm-DNA-bind_3"/>
    <property type="match status" value="1"/>
</dbReference>
<comment type="similarity">
    <text evidence="1">Belongs to the 'phage' integrase family.</text>
</comment>
<dbReference type="InterPro" id="IPR013762">
    <property type="entry name" value="Integrase-like_cat_sf"/>
</dbReference>
<keyword evidence="3" id="KW-0238">DNA-binding</keyword>
<evidence type="ECO:0000256" key="2">
    <source>
        <dbReference type="ARBA" id="ARBA00022908"/>
    </source>
</evidence>
<proteinExistence type="inferred from homology"/>
<gene>
    <name evidence="6" type="ORF">F9K94_17525</name>
</gene>
<dbReference type="CDD" id="cd00796">
    <property type="entry name" value="INT_Rci_Hp1_C"/>
    <property type="match status" value="1"/>
</dbReference>
<keyword evidence="2" id="KW-0229">DNA integration</keyword>
<dbReference type="PANTHER" id="PTHR30629:SF2">
    <property type="entry name" value="PROPHAGE INTEGRASE INTS-RELATED"/>
    <property type="match status" value="1"/>
</dbReference>
<evidence type="ECO:0000256" key="3">
    <source>
        <dbReference type="ARBA" id="ARBA00023125"/>
    </source>
</evidence>
<dbReference type="InterPro" id="IPR038488">
    <property type="entry name" value="Integrase_DNA-bd_sf"/>
</dbReference>
<evidence type="ECO:0000313" key="7">
    <source>
        <dbReference type="Proteomes" id="UP000460650"/>
    </source>
</evidence>
<protein>
    <submittedName>
        <fullName evidence="6">Tyrosine-type recombinase/integrase</fullName>
    </submittedName>
</protein>
<evidence type="ECO:0000256" key="1">
    <source>
        <dbReference type="ARBA" id="ARBA00008857"/>
    </source>
</evidence>
<dbReference type="InterPro" id="IPR011010">
    <property type="entry name" value="DNA_brk_join_enz"/>
</dbReference>
<dbReference type="Gene3D" id="1.10.150.130">
    <property type="match status" value="1"/>
</dbReference>
<dbReference type="InterPro" id="IPR025166">
    <property type="entry name" value="Integrase_DNA_bind_dom"/>
</dbReference>
<keyword evidence="4" id="KW-0233">DNA recombination</keyword>
<dbReference type="PANTHER" id="PTHR30629">
    <property type="entry name" value="PROPHAGE INTEGRASE"/>
    <property type="match status" value="1"/>
</dbReference>
<dbReference type="Pfam" id="PF00589">
    <property type="entry name" value="Phage_integrase"/>
    <property type="match status" value="1"/>
</dbReference>
<dbReference type="Proteomes" id="UP000460650">
    <property type="component" value="Unassembled WGS sequence"/>
</dbReference>
<reference evidence="6 7" key="1">
    <citation type="submission" date="2019-09" db="EMBL/GenBank/DDBJ databases">
        <title>Taxonomic organization of the family Brucellaceae based on a phylogenomic approach.</title>
        <authorList>
            <person name="Leclercq S."/>
            <person name="Cloeckaert A."/>
            <person name="Zygmunt M.S."/>
        </authorList>
    </citation>
    <scope>NUCLEOTIDE SEQUENCE [LARGE SCALE GENOMIC DNA]</scope>
    <source>
        <strain evidence="6 7">TA93</strain>
    </source>
</reference>
<dbReference type="AlphaFoldDB" id="A0A7V7VT55"/>
<organism evidence="6 7">
    <name type="scientific">Brucella tritici</name>
    <dbReference type="NCBI Taxonomy" id="94626"/>
    <lineage>
        <taxon>Bacteria</taxon>
        <taxon>Pseudomonadati</taxon>
        <taxon>Pseudomonadota</taxon>
        <taxon>Alphaproteobacteria</taxon>
        <taxon>Hyphomicrobiales</taxon>
        <taxon>Brucellaceae</taxon>
        <taxon>Brucella/Ochrobactrum group</taxon>
        <taxon>Brucella</taxon>
    </lineage>
</organism>
<dbReference type="Gene3D" id="1.10.443.10">
    <property type="entry name" value="Intergrase catalytic core"/>
    <property type="match status" value="1"/>
</dbReference>
<dbReference type="GO" id="GO:0003677">
    <property type="term" value="F:DNA binding"/>
    <property type="evidence" value="ECO:0007669"/>
    <property type="project" value="UniProtKB-KW"/>
</dbReference>
<name>A0A7V7VT55_9HYPH</name>
<dbReference type="PROSITE" id="PS51898">
    <property type="entry name" value="TYR_RECOMBINASE"/>
    <property type="match status" value="1"/>
</dbReference>
<evidence type="ECO:0000256" key="4">
    <source>
        <dbReference type="ARBA" id="ARBA00023172"/>
    </source>
</evidence>
<dbReference type="SUPFAM" id="SSF56349">
    <property type="entry name" value="DNA breaking-rejoining enzymes"/>
    <property type="match status" value="1"/>
</dbReference>
<sequence>MPKLTKTVVEGLQPKEKQYTVWCSELKGFGVSINPAGSKSYIVDYRTAEGARRRMTIGRHGPLTTEEARKLAIKTLGSTIQGEDPQLERKTRRNSLTIAELCEQYFQAAEKGLIIGRGGKPKKQTTIDTDQSMVSAHVLPLLGSKLVIDLKRADIVKFIRDVSSGKTAKDKAPSGKLRGRVRVSGGVGSATRTVAALGAVLTYAVAEGIIDHNPTHGVKKPAIGKRERRLTPPEYAAFGAALNEADLDETKAWQGVNALRFMALTGCRLGEAINLRWAEVHIKNCLLKLEDSKTGKSVRPLGAPAVALLKGLATGSNYEFVFPSDTMENRPYAGIKRFYRALFKAAGLEGVTPHVLRHSFASVGADLGFSDSTIGSMLGHTGSGITSRYTHRLDSVLIAAADQIAHEVEKQMAGKTPAK</sequence>
<evidence type="ECO:0000313" key="6">
    <source>
        <dbReference type="EMBL" id="KAB2656299.1"/>
    </source>
</evidence>
<dbReference type="RefSeq" id="WP_151647266.1">
    <property type="nucleotide sequence ID" value="NZ_WBVY01000004.1"/>
</dbReference>